<protein>
    <recommendedName>
        <fullName evidence="11">Protein kinase domain-containing protein</fullName>
    </recommendedName>
</protein>
<evidence type="ECO:0000256" key="10">
    <source>
        <dbReference type="SAM" id="SignalP"/>
    </source>
</evidence>
<sequence length="653" mass="71359">MSQMDAVRLLLIFSLIAPSLSIGEDVHLLEFKESLQSSSALDSTWIKGTNPCNQDKTWAGVDCRDADYQSVSALLLMNMGLNAVSEDLDIESLGNLQNLRVLSLENNSFSGPIPEFNRLSSLKSLFLSGNQFSGEIPPGYFEKMGSLKKLSLAKNKFSGKIPESLGKLGALMELMLQHNEFSGPIPSLEQKSLEKVDFSYNKLQGEIPQSLSNVAAQAFAGNADLCGSAISKQCNGQSSSPPSPQSPPLPLPKEEKGTVSGMTKWIILAVVVTVLLVTILFKVKKKDQDFSLLVKEIPKENLDEAVQAVQVHTASTNRRSLSSSSHRRSLGGGGGGNSYNAMGSSSSKSRGSNNGKSVNDLVVINEEKGVFGLPDLMKAAAEVLGSGGLGSAYKATMANGVTVVVKRMRDMNKLNRDAFEVEIRKLGRIRHMNILPPLAYHYRKEEKLLITEFVPKGSLLFVLHGDRGVSHSDLNWPTRLKIIKGIARGMGFLHTEFANYELPHGNLKSSNILLSSNYEPLLTDYAIYSLISNTHSVQSLFAYKCPEAVLYQQLTPKSDVFCLGIVVLEIMTGKYPSQYLNNQKGGTDVVLWVRQAISENRVAELIDPEIANTADSMDEMEKMLIIGATCTESECGNRIEMREAIRSIEEVLA</sequence>
<feature type="chain" id="PRO_5043832126" description="Protein kinase domain-containing protein" evidence="10">
    <location>
        <begin position="22"/>
        <end position="653"/>
    </location>
</feature>
<dbReference type="Gene3D" id="3.30.200.20">
    <property type="entry name" value="Phosphorylase Kinase, domain 1"/>
    <property type="match status" value="1"/>
</dbReference>
<feature type="compositionally biased region" description="Low complexity" evidence="9">
    <location>
        <begin position="338"/>
        <end position="354"/>
    </location>
</feature>
<dbReference type="SUPFAM" id="SSF52058">
    <property type="entry name" value="L domain-like"/>
    <property type="match status" value="1"/>
</dbReference>
<evidence type="ECO:0000256" key="3">
    <source>
        <dbReference type="ARBA" id="ARBA00022614"/>
    </source>
</evidence>
<feature type="signal peptide" evidence="10">
    <location>
        <begin position="1"/>
        <end position="21"/>
    </location>
</feature>
<keyword evidence="3" id="KW-0433">Leucine-rich repeat</keyword>
<evidence type="ECO:0000256" key="1">
    <source>
        <dbReference type="ARBA" id="ARBA00004167"/>
    </source>
</evidence>
<evidence type="ECO:0000313" key="13">
    <source>
        <dbReference type="Proteomes" id="UP000826271"/>
    </source>
</evidence>
<keyword evidence="10" id="KW-0732">Signal</keyword>
<keyword evidence="8" id="KW-0325">Glycoprotein</keyword>
<dbReference type="InterPro" id="IPR046959">
    <property type="entry name" value="PRK1-6/SRF4-like"/>
</dbReference>
<dbReference type="InterPro" id="IPR032675">
    <property type="entry name" value="LRR_dom_sf"/>
</dbReference>
<dbReference type="Gene3D" id="3.80.10.10">
    <property type="entry name" value="Ribonuclease Inhibitor"/>
    <property type="match status" value="2"/>
</dbReference>
<keyword evidence="13" id="KW-1185">Reference proteome</keyword>
<evidence type="ECO:0000256" key="5">
    <source>
        <dbReference type="ARBA" id="ARBA00022737"/>
    </source>
</evidence>
<evidence type="ECO:0000313" key="12">
    <source>
        <dbReference type="EMBL" id="KAG8367132.1"/>
    </source>
</evidence>
<evidence type="ECO:0000256" key="4">
    <source>
        <dbReference type="ARBA" id="ARBA00022692"/>
    </source>
</evidence>
<dbReference type="Proteomes" id="UP000826271">
    <property type="component" value="Unassembled WGS sequence"/>
</dbReference>
<feature type="compositionally biased region" description="Low complexity" evidence="9">
    <location>
        <begin position="315"/>
        <end position="324"/>
    </location>
</feature>
<dbReference type="Pfam" id="PF00560">
    <property type="entry name" value="LRR_1"/>
    <property type="match status" value="4"/>
</dbReference>
<keyword evidence="7" id="KW-0472">Membrane</keyword>
<dbReference type="InterPro" id="IPR001245">
    <property type="entry name" value="Ser-Thr/Tyr_kinase_cat_dom"/>
</dbReference>
<evidence type="ECO:0000256" key="8">
    <source>
        <dbReference type="ARBA" id="ARBA00023180"/>
    </source>
</evidence>
<gene>
    <name evidence="12" type="ORF">BUALT_Bualt16G0040900</name>
</gene>
<dbReference type="GO" id="GO:0005524">
    <property type="term" value="F:ATP binding"/>
    <property type="evidence" value="ECO:0007669"/>
    <property type="project" value="InterPro"/>
</dbReference>
<keyword evidence="5" id="KW-0677">Repeat</keyword>
<comment type="similarity">
    <text evidence="2">Belongs to the RLP family.</text>
</comment>
<comment type="subcellular location">
    <subcellularLocation>
        <location evidence="1">Membrane</location>
        <topology evidence="1">Single-pass membrane protein</topology>
    </subcellularLocation>
</comment>
<dbReference type="Pfam" id="PF08263">
    <property type="entry name" value="LRRNT_2"/>
    <property type="match status" value="1"/>
</dbReference>
<dbReference type="PANTHER" id="PTHR48007">
    <property type="entry name" value="LEUCINE-RICH REPEAT RECEPTOR-LIKE PROTEIN KINASE PXC1"/>
    <property type="match status" value="1"/>
</dbReference>
<dbReference type="Pfam" id="PF07714">
    <property type="entry name" value="PK_Tyr_Ser-Thr"/>
    <property type="match status" value="1"/>
</dbReference>
<dbReference type="FunFam" id="3.80.10.10:FF:000111">
    <property type="entry name" value="LRR receptor-like serine/threonine-protein kinase ERECTA"/>
    <property type="match status" value="1"/>
</dbReference>
<dbReference type="SUPFAM" id="SSF56112">
    <property type="entry name" value="Protein kinase-like (PK-like)"/>
    <property type="match status" value="1"/>
</dbReference>
<accession>A0AAV6WF51</accession>
<keyword evidence="6" id="KW-1133">Transmembrane helix</keyword>
<feature type="domain" description="Protein kinase" evidence="11">
    <location>
        <begin position="378"/>
        <end position="652"/>
    </location>
</feature>
<dbReference type="GO" id="GO:0004672">
    <property type="term" value="F:protein kinase activity"/>
    <property type="evidence" value="ECO:0007669"/>
    <property type="project" value="InterPro"/>
</dbReference>
<dbReference type="InterPro" id="IPR013210">
    <property type="entry name" value="LRR_N_plant-typ"/>
</dbReference>
<evidence type="ECO:0000256" key="7">
    <source>
        <dbReference type="ARBA" id="ARBA00023136"/>
    </source>
</evidence>
<feature type="region of interest" description="Disordered" evidence="9">
    <location>
        <begin position="310"/>
        <end position="354"/>
    </location>
</feature>
<evidence type="ECO:0000256" key="9">
    <source>
        <dbReference type="SAM" id="MobiDB-lite"/>
    </source>
</evidence>
<evidence type="ECO:0000256" key="6">
    <source>
        <dbReference type="ARBA" id="ARBA00022989"/>
    </source>
</evidence>
<dbReference type="InterPro" id="IPR001611">
    <property type="entry name" value="Leu-rich_rpt"/>
</dbReference>
<evidence type="ECO:0000259" key="11">
    <source>
        <dbReference type="PROSITE" id="PS50011"/>
    </source>
</evidence>
<name>A0AAV6WF51_9LAMI</name>
<dbReference type="EMBL" id="WHWC01000016">
    <property type="protein sequence ID" value="KAG8367132.1"/>
    <property type="molecule type" value="Genomic_DNA"/>
</dbReference>
<proteinExistence type="inferred from homology"/>
<organism evidence="12 13">
    <name type="scientific">Buddleja alternifolia</name>
    <dbReference type="NCBI Taxonomy" id="168488"/>
    <lineage>
        <taxon>Eukaryota</taxon>
        <taxon>Viridiplantae</taxon>
        <taxon>Streptophyta</taxon>
        <taxon>Embryophyta</taxon>
        <taxon>Tracheophyta</taxon>
        <taxon>Spermatophyta</taxon>
        <taxon>Magnoliopsida</taxon>
        <taxon>eudicotyledons</taxon>
        <taxon>Gunneridae</taxon>
        <taxon>Pentapetalae</taxon>
        <taxon>asterids</taxon>
        <taxon>lamiids</taxon>
        <taxon>Lamiales</taxon>
        <taxon>Scrophulariaceae</taxon>
        <taxon>Buddlejeae</taxon>
        <taxon>Buddleja</taxon>
    </lineage>
</organism>
<evidence type="ECO:0000256" key="2">
    <source>
        <dbReference type="ARBA" id="ARBA00009592"/>
    </source>
</evidence>
<dbReference type="PANTHER" id="PTHR48007:SF29">
    <property type="entry name" value="POLLEN RECEPTOR-LIKE KINASE 3"/>
    <property type="match status" value="1"/>
</dbReference>
<comment type="caution">
    <text evidence="12">The sequence shown here is derived from an EMBL/GenBank/DDBJ whole genome shotgun (WGS) entry which is preliminary data.</text>
</comment>
<feature type="compositionally biased region" description="Pro residues" evidence="9">
    <location>
        <begin position="241"/>
        <end position="251"/>
    </location>
</feature>
<dbReference type="Gene3D" id="1.10.510.10">
    <property type="entry name" value="Transferase(Phosphotransferase) domain 1"/>
    <property type="match status" value="1"/>
</dbReference>
<dbReference type="InterPro" id="IPR000719">
    <property type="entry name" value="Prot_kinase_dom"/>
</dbReference>
<keyword evidence="4" id="KW-0812">Transmembrane</keyword>
<feature type="region of interest" description="Disordered" evidence="9">
    <location>
        <begin position="232"/>
        <end position="256"/>
    </location>
</feature>
<dbReference type="PROSITE" id="PS50011">
    <property type="entry name" value="PROTEIN_KINASE_DOM"/>
    <property type="match status" value="1"/>
</dbReference>
<dbReference type="GO" id="GO:0016020">
    <property type="term" value="C:membrane"/>
    <property type="evidence" value="ECO:0007669"/>
    <property type="project" value="UniProtKB-SubCell"/>
</dbReference>
<dbReference type="InterPro" id="IPR011009">
    <property type="entry name" value="Kinase-like_dom_sf"/>
</dbReference>
<reference evidence="12" key="1">
    <citation type="submission" date="2019-10" db="EMBL/GenBank/DDBJ databases">
        <authorList>
            <person name="Zhang R."/>
            <person name="Pan Y."/>
            <person name="Wang J."/>
            <person name="Ma R."/>
            <person name="Yu S."/>
        </authorList>
    </citation>
    <scope>NUCLEOTIDE SEQUENCE</scope>
    <source>
        <strain evidence="12">LA-IB0</strain>
        <tissue evidence="12">Leaf</tissue>
    </source>
</reference>
<dbReference type="AlphaFoldDB" id="A0AAV6WF51"/>